<dbReference type="EMBL" id="QHKS01000032">
    <property type="protein sequence ID" value="RDJ98643.1"/>
    <property type="molecule type" value="Genomic_DNA"/>
</dbReference>
<dbReference type="OrthoDB" id="9029221at2"/>
<name>A0A370MZ33_9BURK</name>
<dbReference type="Proteomes" id="UP000254875">
    <property type="component" value="Unassembled WGS sequence"/>
</dbReference>
<protein>
    <submittedName>
        <fullName evidence="3">Uncharacterized protein</fullName>
    </submittedName>
</protein>
<reference evidence="4" key="1">
    <citation type="submission" date="2018-05" db="EMBL/GenBank/DDBJ databases">
        <authorList>
            <person name="Feng T."/>
        </authorList>
    </citation>
    <scope>NUCLEOTIDE SEQUENCE [LARGE SCALE GENOMIC DNA]</scope>
    <source>
        <strain evidence="4">S27</strain>
    </source>
</reference>
<evidence type="ECO:0000256" key="1">
    <source>
        <dbReference type="SAM" id="MobiDB-lite"/>
    </source>
</evidence>
<proteinExistence type="predicted"/>
<dbReference type="RefSeq" id="WP_115107884.1">
    <property type="nucleotide sequence ID" value="NZ_QHKS01000032.1"/>
</dbReference>
<feature type="compositionally biased region" description="Basic and acidic residues" evidence="1">
    <location>
        <begin position="55"/>
        <end position="67"/>
    </location>
</feature>
<sequence length="175" mass="17657">MNTSLRHAVTSLFAAIASCVCAAPALAQGAAGAPAAPAARAAAPAPGYGGNAMAPKKDGRAAHRASEEQLLGAPQEYGSPTDLPRRNTVDAQQAALLDEQRMSMTATGPGGQPAPLKGQRNKAPLAAANGKARGAAQARPNANDAMLPAAAAKTTYADPYDLTGTGKRGVYRSPW</sequence>
<keyword evidence="4" id="KW-1185">Reference proteome</keyword>
<evidence type="ECO:0000313" key="4">
    <source>
        <dbReference type="Proteomes" id="UP000254875"/>
    </source>
</evidence>
<gene>
    <name evidence="3" type="ORF">DLM46_32750</name>
</gene>
<comment type="caution">
    <text evidence="3">The sequence shown here is derived from an EMBL/GenBank/DDBJ whole genome shotgun (WGS) entry which is preliminary data.</text>
</comment>
<feature type="chain" id="PRO_5017026219" evidence="2">
    <location>
        <begin position="23"/>
        <end position="175"/>
    </location>
</feature>
<evidence type="ECO:0000313" key="3">
    <source>
        <dbReference type="EMBL" id="RDJ98643.1"/>
    </source>
</evidence>
<accession>A0A370MZ33</accession>
<feature type="signal peptide" evidence="2">
    <location>
        <begin position="1"/>
        <end position="22"/>
    </location>
</feature>
<evidence type="ECO:0000256" key="2">
    <source>
        <dbReference type="SAM" id="SignalP"/>
    </source>
</evidence>
<keyword evidence="2" id="KW-0732">Signal</keyword>
<dbReference type="PROSITE" id="PS51257">
    <property type="entry name" value="PROKAR_LIPOPROTEIN"/>
    <property type="match status" value="1"/>
</dbReference>
<feature type="region of interest" description="Disordered" evidence="1">
    <location>
        <begin position="50"/>
        <end position="93"/>
    </location>
</feature>
<dbReference type="AlphaFoldDB" id="A0A370MZ33"/>
<organism evidence="3 4">
    <name type="scientific">Paraburkholderia lacunae</name>
    <dbReference type="NCBI Taxonomy" id="2211104"/>
    <lineage>
        <taxon>Bacteria</taxon>
        <taxon>Pseudomonadati</taxon>
        <taxon>Pseudomonadota</taxon>
        <taxon>Betaproteobacteria</taxon>
        <taxon>Burkholderiales</taxon>
        <taxon>Burkholderiaceae</taxon>
        <taxon>Paraburkholderia</taxon>
    </lineage>
</organism>